<reference evidence="2 3" key="1">
    <citation type="submission" date="2016-03" db="EMBL/GenBank/DDBJ databases">
        <authorList>
            <person name="Ploux O."/>
        </authorList>
    </citation>
    <scope>NUCLEOTIDE SEQUENCE [LARGE SCALE GENOMIC DNA]</scope>
    <source>
        <strain evidence="2 3">BER2</strain>
    </source>
</reference>
<gene>
    <name evidence="2" type="ORF">AZI85_03810</name>
</gene>
<comment type="caution">
    <text evidence="2">The sequence shown here is derived from an EMBL/GenBank/DDBJ whole genome shotgun (WGS) entry which is preliminary data.</text>
</comment>
<name>A0A150WLQ6_BDEBC</name>
<sequence length="182" mass="20382">MKKFVLLLIFLVSTSASAGTLVELGGTYMSDNLSTSEAKKSSKYFYNVGVLFSLKKHIWGGWNYSGISHTDSGDEELSFSSQDTGPYLKWQFGRNELYSLGAAYNILSRASFKSGSDTETWQGTSFWLQFAVAPEVREGFHIGASLNYYLASYTKKTVDNVESSTSNSKSWIFPMLMLTKEW</sequence>
<organism evidence="2 3">
    <name type="scientific">Bdellovibrio bacteriovorus</name>
    <dbReference type="NCBI Taxonomy" id="959"/>
    <lineage>
        <taxon>Bacteria</taxon>
        <taxon>Pseudomonadati</taxon>
        <taxon>Bdellovibrionota</taxon>
        <taxon>Bdellovibrionia</taxon>
        <taxon>Bdellovibrionales</taxon>
        <taxon>Pseudobdellovibrionaceae</taxon>
        <taxon>Bdellovibrio</taxon>
    </lineage>
</organism>
<dbReference type="AlphaFoldDB" id="A0A150WLQ6"/>
<evidence type="ECO:0000313" key="3">
    <source>
        <dbReference type="Proteomes" id="UP000075391"/>
    </source>
</evidence>
<dbReference type="EMBL" id="LUKF01000012">
    <property type="protein sequence ID" value="KYG64633.1"/>
    <property type="molecule type" value="Genomic_DNA"/>
</dbReference>
<protein>
    <recommendedName>
        <fullName evidence="4">Outer membrane protein beta-barrel domain-containing protein</fullName>
    </recommendedName>
</protein>
<feature type="signal peptide" evidence="1">
    <location>
        <begin position="1"/>
        <end position="18"/>
    </location>
</feature>
<dbReference type="OrthoDB" id="5292118at2"/>
<accession>A0A150WLQ6</accession>
<dbReference type="Proteomes" id="UP000075391">
    <property type="component" value="Unassembled WGS sequence"/>
</dbReference>
<feature type="chain" id="PRO_5007572869" description="Outer membrane protein beta-barrel domain-containing protein" evidence="1">
    <location>
        <begin position="19"/>
        <end position="182"/>
    </location>
</feature>
<keyword evidence="1" id="KW-0732">Signal</keyword>
<proteinExistence type="predicted"/>
<evidence type="ECO:0000256" key="1">
    <source>
        <dbReference type="SAM" id="SignalP"/>
    </source>
</evidence>
<evidence type="ECO:0000313" key="2">
    <source>
        <dbReference type="EMBL" id="KYG64633.1"/>
    </source>
</evidence>
<evidence type="ECO:0008006" key="4">
    <source>
        <dbReference type="Google" id="ProtNLM"/>
    </source>
</evidence>